<dbReference type="EMBL" id="RQHW01000028">
    <property type="protein sequence ID" value="TGN19780.1"/>
    <property type="molecule type" value="Genomic_DNA"/>
</dbReference>
<organism evidence="6 7">
    <name type="scientific">Leptospira idonii</name>
    <dbReference type="NCBI Taxonomy" id="1193500"/>
    <lineage>
        <taxon>Bacteria</taxon>
        <taxon>Pseudomonadati</taxon>
        <taxon>Spirochaetota</taxon>
        <taxon>Spirochaetia</taxon>
        <taxon>Leptospirales</taxon>
        <taxon>Leptospiraceae</taxon>
        <taxon>Leptospira</taxon>
    </lineage>
</organism>
<feature type="DNA-binding region" description="H-T-H motif" evidence="4">
    <location>
        <begin position="35"/>
        <end position="54"/>
    </location>
</feature>
<evidence type="ECO:0000256" key="1">
    <source>
        <dbReference type="ARBA" id="ARBA00023015"/>
    </source>
</evidence>
<dbReference type="OrthoDB" id="9812484at2"/>
<gene>
    <name evidence="6" type="ORF">EHS15_07705</name>
</gene>
<evidence type="ECO:0000256" key="3">
    <source>
        <dbReference type="ARBA" id="ARBA00023163"/>
    </source>
</evidence>
<keyword evidence="1" id="KW-0805">Transcription regulation</keyword>
<dbReference type="SUPFAM" id="SSF48498">
    <property type="entry name" value="Tetracyclin repressor-like, C-terminal domain"/>
    <property type="match status" value="1"/>
</dbReference>
<evidence type="ECO:0000256" key="2">
    <source>
        <dbReference type="ARBA" id="ARBA00023125"/>
    </source>
</evidence>
<comment type="caution">
    <text evidence="6">The sequence shown here is derived from an EMBL/GenBank/DDBJ whole genome shotgun (WGS) entry which is preliminary data.</text>
</comment>
<dbReference type="Gene3D" id="1.10.357.10">
    <property type="entry name" value="Tetracycline Repressor, domain 2"/>
    <property type="match status" value="1"/>
</dbReference>
<dbReference type="Pfam" id="PF16925">
    <property type="entry name" value="TetR_C_13"/>
    <property type="match status" value="1"/>
</dbReference>
<dbReference type="Pfam" id="PF00440">
    <property type="entry name" value="TetR_N"/>
    <property type="match status" value="1"/>
</dbReference>
<feature type="domain" description="HTH tetR-type" evidence="5">
    <location>
        <begin position="12"/>
        <end position="72"/>
    </location>
</feature>
<name>A0A4R9LZI5_9LEPT</name>
<dbReference type="GO" id="GO:0003677">
    <property type="term" value="F:DNA binding"/>
    <property type="evidence" value="ECO:0007669"/>
    <property type="project" value="UniProtKB-UniRule"/>
</dbReference>
<evidence type="ECO:0000313" key="7">
    <source>
        <dbReference type="Proteomes" id="UP000298058"/>
    </source>
</evidence>
<dbReference type="PANTHER" id="PTHR47506">
    <property type="entry name" value="TRANSCRIPTIONAL REGULATORY PROTEIN"/>
    <property type="match status" value="1"/>
</dbReference>
<protein>
    <submittedName>
        <fullName evidence="6">TetR/AcrR family transcriptional regulator</fullName>
    </submittedName>
</protein>
<dbReference type="InterPro" id="IPR009057">
    <property type="entry name" value="Homeodomain-like_sf"/>
</dbReference>
<dbReference type="InterPro" id="IPR001647">
    <property type="entry name" value="HTH_TetR"/>
</dbReference>
<dbReference type="Proteomes" id="UP000298058">
    <property type="component" value="Unassembled WGS sequence"/>
</dbReference>
<evidence type="ECO:0000259" key="5">
    <source>
        <dbReference type="PROSITE" id="PS50977"/>
    </source>
</evidence>
<keyword evidence="3" id="KW-0804">Transcription</keyword>
<evidence type="ECO:0000256" key="4">
    <source>
        <dbReference type="PROSITE-ProRule" id="PRU00335"/>
    </source>
</evidence>
<reference evidence="6" key="1">
    <citation type="journal article" date="2019" name="PLoS Negl. Trop. Dis.">
        <title>Revisiting the worldwide diversity of Leptospira species in the environment.</title>
        <authorList>
            <person name="Vincent A.T."/>
            <person name="Schiettekatte O."/>
            <person name="Bourhy P."/>
            <person name="Veyrier F.J."/>
            <person name="Picardeau M."/>
        </authorList>
    </citation>
    <scope>NUCLEOTIDE SEQUENCE [LARGE SCALE GENOMIC DNA]</scope>
    <source>
        <strain evidence="6">201300427</strain>
    </source>
</reference>
<dbReference type="InterPro" id="IPR036271">
    <property type="entry name" value="Tet_transcr_reg_TetR-rel_C_sf"/>
</dbReference>
<dbReference type="SUPFAM" id="SSF46689">
    <property type="entry name" value="Homeodomain-like"/>
    <property type="match status" value="1"/>
</dbReference>
<keyword evidence="7" id="KW-1185">Reference proteome</keyword>
<dbReference type="AlphaFoldDB" id="A0A4R9LZI5"/>
<dbReference type="PRINTS" id="PR00455">
    <property type="entry name" value="HTHTETR"/>
</dbReference>
<accession>A0A4R9LZI5</accession>
<dbReference type="PROSITE" id="PS50977">
    <property type="entry name" value="HTH_TETR_2"/>
    <property type="match status" value="1"/>
</dbReference>
<proteinExistence type="predicted"/>
<dbReference type="InterPro" id="IPR011075">
    <property type="entry name" value="TetR_C"/>
</dbReference>
<sequence>MNSLETQESPSLSPKFRILSTAKRLFYEQGYYHTGINQIIKESKSAKASFYDHYPSKADLGKSVIQNYSLEIQVWFRAILKKSNNPEEFVNHLADAILLQTRSSESIYHGCPVAIFSCQFPSSEEPFATEFRQAIQQWESMFSRFWEKMKSEEWILPNTDVLGLSRDLITLYEGALMNWRLSQNMNYLERMKESMQERIGRVRR</sequence>
<dbReference type="PANTHER" id="PTHR47506:SF1">
    <property type="entry name" value="HTH-TYPE TRANSCRIPTIONAL REGULATOR YJDC"/>
    <property type="match status" value="1"/>
</dbReference>
<evidence type="ECO:0000313" key="6">
    <source>
        <dbReference type="EMBL" id="TGN19780.1"/>
    </source>
</evidence>
<keyword evidence="2 4" id="KW-0238">DNA-binding</keyword>